<keyword evidence="5 7" id="KW-0472">Membrane</keyword>
<evidence type="ECO:0000313" key="8">
    <source>
        <dbReference type="EMBL" id="RJE26643.1"/>
    </source>
</evidence>
<reference evidence="9" key="1">
    <citation type="submission" date="2017-02" db="EMBL/GenBank/DDBJ databases">
        <authorList>
            <person name="Tafer H."/>
            <person name="Lopandic K."/>
        </authorList>
    </citation>
    <scope>NUCLEOTIDE SEQUENCE [LARGE SCALE GENOMIC DNA]</scope>
    <source>
        <strain evidence="9">CBS 366.77</strain>
    </source>
</reference>
<keyword evidence="9" id="KW-1185">Reference proteome</keyword>
<evidence type="ECO:0000256" key="6">
    <source>
        <dbReference type="SAM" id="MobiDB-lite"/>
    </source>
</evidence>
<proteinExistence type="inferred from homology"/>
<dbReference type="GO" id="GO:0016020">
    <property type="term" value="C:membrane"/>
    <property type="evidence" value="ECO:0007669"/>
    <property type="project" value="UniProtKB-SubCell"/>
</dbReference>
<dbReference type="OrthoDB" id="5581259at2759"/>
<comment type="caution">
    <text evidence="8">The sequence shown here is derived from an EMBL/GenBank/DDBJ whole genome shotgun (WGS) entry which is preliminary data.</text>
</comment>
<dbReference type="AlphaFoldDB" id="A0A3A2ZWD2"/>
<dbReference type="InterPro" id="IPR051645">
    <property type="entry name" value="PER33/POM33_regulator"/>
</dbReference>
<evidence type="ECO:0000256" key="1">
    <source>
        <dbReference type="ARBA" id="ARBA00004141"/>
    </source>
</evidence>
<protein>
    <recommendedName>
        <fullName evidence="10">Endoplasmic reticulum protein</fullName>
    </recommendedName>
</protein>
<evidence type="ECO:0000256" key="2">
    <source>
        <dbReference type="ARBA" id="ARBA00007322"/>
    </source>
</evidence>
<sequence length="288" mass="32219">MAPPSSSLPLGERLKALAQTLQFSWFVGHVTLLLSVFRYMLSYVTFNYYSTSAQIAYRLAFMSAAATYGIVVYKAHIARNRLQGPIPNIVVKLLTDENVQYLGMALVWLYSRQVPLALLPFTVYSVFHVATYSRTYLIPTFQPPASADPASPSSPSSPKSPKPGAKQPPLAEAIGRFIKQYYDASMGLVASLEMALLLRLVLSVLTFSKGNFILLVVYLAFFRARYAQSSFVQQSVRYLTMRVDTSVSHQSIPPQVRQGWYTLKDVVRRGYEMTDLNRFSSGAAKKPQ</sequence>
<evidence type="ECO:0000256" key="4">
    <source>
        <dbReference type="ARBA" id="ARBA00022989"/>
    </source>
</evidence>
<evidence type="ECO:0000256" key="7">
    <source>
        <dbReference type="SAM" id="Phobius"/>
    </source>
</evidence>
<feature type="transmembrane region" description="Helical" evidence="7">
    <location>
        <begin position="23"/>
        <end position="43"/>
    </location>
</feature>
<dbReference type="PANTHER" id="PTHR12703">
    <property type="entry name" value="TRANSMEMBRANE PROTEIN 33"/>
    <property type="match status" value="1"/>
</dbReference>
<keyword evidence="3 7" id="KW-0812">Transmembrane</keyword>
<evidence type="ECO:0008006" key="10">
    <source>
        <dbReference type="Google" id="ProtNLM"/>
    </source>
</evidence>
<dbReference type="GO" id="GO:0005783">
    <property type="term" value="C:endoplasmic reticulum"/>
    <property type="evidence" value="ECO:0007669"/>
    <property type="project" value="TreeGrafter"/>
</dbReference>
<dbReference type="EMBL" id="MVGC01000018">
    <property type="protein sequence ID" value="RJE26643.1"/>
    <property type="molecule type" value="Genomic_DNA"/>
</dbReference>
<comment type="subcellular location">
    <subcellularLocation>
        <location evidence="1">Membrane</location>
        <topology evidence="1">Multi-pass membrane protein</topology>
    </subcellularLocation>
</comment>
<comment type="similarity">
    <text evidence="2">Belongs to the PER33/POM33 family.</text>
</comment>
<dbReference type="PANTHER" id="PTHR12703:SF4">
    <property type="entry name" value="TRANSMEMBRANE PROTEIN 33"/>
    <property type="match status" value="1"/>
</dbReference>
<dbReference type="Pfam" id="PF03661">
    <property type="entry name" value="TMEM33_Pom33"/>
    <property type="match status" value="1"/>
</dbReference>
<dbReference type="Proteomes" id="UP000266188">
    <property type="component" value="Unassembled WGS sequence"/>
</dbReference>
<dbReference type="GO" id="GO:0061024">
    <property type="term" value="P:membrane organization"/>
    <property type="evidence" value="ECO:0007669"/>
    <property type="project" value="TreeGrafter"/>
</dbReference>
<dbReference type="GO" id="GO:0071786">
    <property type="term" value="P:endoplasmic reticulum tubular network organization"/>
    <property type="evidence" value="ECO:0007669"/>
    <property type="project" value="TreeGrafter"/>
</dbReference>
<organism evidence="8 9">
    <name type="scientific">Aspergillus sclerotialis</name>
    <dbReference type="NCBI Taxonomy" id="2070753"/>
    <lineage>
        <taxon>Eukaryota</taxon>
        <taxon>Fungi</taxon>
        <taxon>Dikarya</taxon>
        <taxon>Ascomycota</taxon>
        <taxon>Pezizomycotina</taxon>
        <taxon>Eurotiomycetes</taxon>
        <taxon>Eurotiomycetidae</taxon>
        <taxon>Eurotiales</taxon>
        <taxon>Aspergillaceae</taxon>
        <taxon>Aspergillus</taxon>
        <taxon>Aspergillus subgen. Polypaecilum</taxon>
    </lineage>
</organism>
<evidence type="ECO:0000313" key="9">
    <source>
        <dbReference type="Proteomes" id="UP000266188"/>
    </source>
</evidence>
<dbReference type="InterPro" id="IPR005344">
    <property type="entry name" value="TMEM33/Pom33"/>
</dbReference>
<feature type="transmembrane region" description="Helical" evidence="7">
    <location>
        <begin position="55"/>
        <end position="73"/>
    </location>
</feature>
<accession>A0A3A2ZWD2</accession>
<feature type="region of interest" description="Disordered" evidence="6">
    <location>
        <begin position="147"/>
        <end position="167"/>
    </location>
</feature>
<evidence type="ECO:0000256" key="5">
    <source>
        <dbReference type="ARBA" id="ARBA00023136"/>
    </source>
</evidence>
<evidence type="ECO:0000256" key="3">
    <source>
        <dbReference type="ARBA" id="ARBA00022692"/>
    </source>
</evidence>
<name>A0A3A2ZWD2_9EURO</name>
<gene>
    <name evidence="8" type="ORF">PHISCL_01057</name>
</gene>
<keyword evidence="4 7" id="KW-1133">Transmembrane helix</keyword>
<dbReference type="STRING" id="2070753.A0A3A2ZWD2"/>
<feature type="transmembrane region" description="Helical" evidence="7">
    <location>
        <begin position="196"/>
        <end position="221"/>
    </location>
</feature>